<dbReference type="GeneID" id="17302755"/>
<dbReference type="PaxDb" id="55529-EKX46038"/>
<dbReference type="KEGG" id="gtt:GUITHDRAFT_108075"/>
<dbReference type="EnsemblProtists" id="EKX46038">
    <property type="protein sequence ID" value="EKX46038"/>
    <property type="gene ID" value="GUITHDRAFT_108075"/>
</dbReference>
<gene>
    <name evidence="2" type="ORF">GUITHDRAFT_108075</name>
</gene>
<accession>L1JBW2</accession>
<evidence type="ECO:0000313" key="2">
    <source>
        <dbReference type="EMBL" id="EKX46038.1"/>
    </source>
</evidence>
<feature type="compositionally biased region" description="Basic and acidic residues" evidence="1">
    <location>
        <begin position="34"/>
        <end position="66"/>
    </location>
</feature>
<evidence type="ECO:0000256" key="1">
    <source>
        <dbReference type="SAM" id="MobiDB-lite"/>
    </source>
</evidence>
<dbReference type="HOGENOM" id="CLU_588577_0_0_1"/>
<feature type="compositionally biased region" description="Basic and acidic residues" evidence="1">
    <location>
        <begin position="395"/>
        <end position="406"/>
    </location>
</feature>
<evidence type="ECO:0000313" key="3">
    <source>
        <dbReference type="EnsemblProtists" id="EKX46038"/>
    </source>
</evidence>
<sequence>MSDESGNLEGPDACSKSSEVELVRGISSLEDSDSDKKGGARRADSGRMDSLSKRQKKPTQEWRDLSPEGPEQLSAYEENLDDDWEPLSSSTLSSEDTFSDELFSASFEDALGAVDQEYNESLNNGTFMKHLGKINITEVILFTLFLQGLVITSCDLQGLDDNDEVKQKIERSELVAFLAKHGETRAWLKTLLLNASTPLSRLWDLYSYFNTLETTQKADAKLLSDGFSYSEVKQKKPFIQSSSYLGPKKDYMFTDGKEGRGYYQHGLLEEYVSEENSTDLSIVATSDPDKRKNFFAVHDPATLREESEDEAGDELSFNESSVDPEMNATAWREMYSRIYASAWNSETKNKTNEGDPSEQENVENEQQRESEVDEDMLAVKDLYRLVPPPEGWQGRIEEVTDKDLKDLPNISEFDERDRTEWPAEEWEDVDPDKIEWYNYNVNPQGNASTLDVYDRVYEKLPDSSS</sequence>
<feature type="region of interest" description="Disordered" evidence="1">
    <location>
        <begin position="389"/>
        <end position="421"/>
    </location>
</feature>
<dbReference type="Proteomes" id="UP000011087">
    <property type="component" value="Unassembled WGS sequence"/>
</dbReference>
<protein>
    <submittedName>
        <fullName evidence="2 3">Uncharacterized protein</fullName>
    </submittedName>
</protein>
<reference evidence="4" key="2">
    <citation type="submission" date="2012-11" db="EMBL/GenBank/DDBJ databases">
        <authorList>
            <person name="Kuo A."/>
            <person name="Curtis B.A."/>
            <person name="Tanifuji G."/>
            <person name="Burki F."/>
            <person name="Gruber A."/>
            <person name="Irimia M."/>
            <person name="Maruyama S."/>
            <person name="Arias M.C."/>
            <person name="Ball S.G."/>
            <person name="Gile G.H."/>
            <person name="Hirakawa Y."/>
            <person name="Hopkins J.F."/>
            <person name="Rensing S.A."/>
            <person name="Schmutz J."/>
            <person name="Symeonidi A."/>
            <person name="Elias M."/>
            <person name="Eveleigh R.J."/>
            <person name="Herman E.K."/>
            <person name="Klute M.J."/>
            <person name="Nakayama T."/>
            <person name="Obornik M."/>
            <person name="Reyes-Prieto A."/>
            <person name="Armbrust E.V."/>
            <person name="Aves S.J."/>
            <person name="Beiko R.G."/>
            <person name="Coutinho P."/>
            <person name="Dacks J.B."/>
            <person name="Durnford D.G."/>
            <person name="Fast N.M."/>
            <person name="Green B.R."/>
            <person name="Grisdale C."/>
            <person name="Hempe F."/>
            <person name="Henrissat B."/>
            <person name="Hoppner M.P."/>
            <person name="Ishida K.-I."/>
            <person name="Kim E."/>
            <person name="Koreny L."/>
            <person name="Kroth P.G."/>
            <person name="Liu Y."/>
            <person name="Malik S.-B."/>
            <person name="Maier U.G."/>
            <person name="McRose D."/>
            <person name="Mock T."/>
            <person name="Neilson J.A."/>
            <person name="Onodera N.T."/>
            <person name="Poole A.M."/>
            <person name="Pritham E.J."/>
            <person name="Richards T.A."/>
            <person name="Rocap G."/>
            <person name="Roy S.W."/>
            <person name="Sarai C."/>
            <person name="Schaack S."/>
            <person name="Shirato S."/>
            <person name="Slamovits C.H."/>
            <person name="Spencer D.F."/>
            <person name="Suzuki S."/>
            <person name="Worden A.Z."/>
            <person name="Zauner S."/>
            <person name="Barry K."/>
            <person name="Bell C."/>
            <person name="Bharti A.K."/>
            <person name="Crow J.A."/>
            <person name="Grimwood J."/>
            <person name="Kramer R."/>
            <person name="Lindquist E."/>
            <person name="Lucas S."/>
            <person name="Salamov A."/>
            <person name="McFadden G.I."/>
            <person name="Lane C.E."/>
            <person name="Keeling P.J."/>
            <person name="Gray M.W."/>
            <person name="Grigoriev I.V."/>
            <person name="Archibald J.M."/>
        </authorList>
    </citation>
    <scope>NUCLEOTIDE SEQUENCE</scope>
    <source>
        <strain evidence="4">CCMP2712</strain>
    </source>
</reference>
<reference evidence="2 4" key="1">
    <citation type="journal article" date="2012" name="Nature">
        <title>Algal genomes reveal evolutionary mosaicism and the fate of nucleomorphs.</title>
        <authorList>
            <consortium name="DOE Joint Genome Institute"/>
            <person name="Curtis B.A."/>
            <person name="Tanifuji G."/>
            <person name="Burki F."/>
            <person name="Gruber A."/>
            <person name="Irimia M."/>
            <person name="Maruyama S."/>
            <person name="Arias M.C."/>
            <person name="Ball S.G."/>
            <person name="Gile G.H."/>
            <person name="Hirakawa Y."/>
            <person name="Hopkins J.F."/>
            <person name="Kuo A."/>
            <person name="Rensing S.A."/>
            <person name="Schmutz J."/>
            <person name="Symeonidi A."/>
            <person name="Elias M."/>
            <person name="Eveleigh R.J."/>
            <person name="Herman E.K."/>
            <person name="Klute M.J."/>
            <person name="Nakayama T."/>
            <person name="Obornik M."/>
            <person name="Reyes-Prieto A."/>
            <person name="Armbrust E.V."/>
            <person name="Aves S.J."/>
            <person name="Beiko R.G."/>
            <person name="Coutinho P."/>
            <person name="Dacks J.B."/>
            <person name="Durnford D.G."/>
            <person name="Fast N.M."/>
            <person name="Green B.R."/>
            <person name="Grisdale C.J."/>
            <person name="Hempel F."/>
            <person name="Henrissat B."/>
            <person name="Hoppner M.P."/>
            <person name="Ishida K."/>
            <person name="Kim E."/>
            <person name="Koreny L."/>
            <person name="Kroth P.G."/>
            <person name="Liu Y."/>
            <person name="Malik S.B."/>
            <person name="Maier U.G."/>
            <person name="McRose D."/>
            <person name="Mock T."/>
            <person name="Neilson J.A."/>
            <person name="Onodera N.T."/>
            <person name="Poole A.M."/>
            <person name="Pritham E.J."/>
            <person name="Richards T.A."/>
            <person name="Rocap G."/>
            <person name="Roy S.W."/>
            <person name="Sarai C."/>
            <person name="Schaack S."/>
            <person name="Shirato S."/>
            <person name="Slamovits C.H."/>
            <person name="Spencer D.F."/>
            <person name="Suzuki S."/>
            <person name="Worden A.Z."/>
            <person name="Zauner S."/>
            <person name="Barry K."/>
            <person name="Bell C."/>
            <person name="Bharti A.K."/>
            <person name="Crow J.A."/>
            <person name="Grimwood J."/>
            <person name="Kramer R."/>
            <person name="Lindquist E."/>
            <person name="Lucas S."/>
            <person name="Salamov A."/>
            <person name="McFadden G.I."/>
            <person name="Lane C.E."/>
            <person name="Keeling P.J."/>
            <person name="Gray M.W."/>
            <person name="Grigoriev I.V."/>
            <person name="Archibald J.M."/>
        </authorList>
    </citation>
    <scope>NUCLEOTIDE SEQUENCE</scope>
    <source>
        <strain evidence="2 4">CCMP2712</strain>
    </source>
</reference>
<feature type="region of interest" description="Disordered" evidence="1">
    <location>
        <begin position="301"/>
        <end position="322"/>
    </location>
</feature>
<dbReference type="AlphaFoldDB" id="L1JBW2"/>
<evidence type="ECO:0000313" key="4">
    <source>
        <dbReference type="Proteomes" id="UP000011087"/>
    </source>
</evidence>
<name>L1JBW2_GUITC</name>
<feature type="region of interest" description="Disordered" evidence="1">
    <location>
        <begin position="346"/>
        <end position="374"/>
    </location>
</feature>
<keyword evidence="4" id="KW-1185">Reference proteome</keyword>
<organism evidence="2">
    <name type="scientific">Guillardia theta (strain CCMP2712)</name>
    <name type="common">Cryptophyte</name>
    <dbReference type="NCBI Taxonomy" id="905079"/>
    <lineage>
        <taxon>Eukaryota</taxon>
        <taxon>Cryptophyceae</taxon>
        <taxon>Pyrenomonadales</taxon>
        <taxon>Geminigeraceae</taxon>
        <taxon>Guillardia</taxon>
    </lineage>
</organism>
<proteinExistence type="predicted"/>
<dbReference type="EMBL" id="JH992996">
    <property type="protein sequence ID" value="EKX46038.1"/>
    <property type="molecule type" value="Genomic_DNA"/>
</dbReference>
<dbReference type="RefSeq" id="XP_005833018.1">
    <property type="nucleotide sequence ID" value="XM_005832961.1"/>
</dbReference>
<reference evidence="3" key="3">
    <citation type="submission" date="2015-06" db="UniProtKB">
        <authorList>
            <consortium name="EnsemblProtists"/>
        </authorList>
    </citation>
    <scope>IDENTIFICATION</scope>
</reference>
<feature type="region of interest" description="Disordered" evidence="1">
    <location>
        <begin position="1"/>
        <end position="70"/>
    </location>
</feature>